<dbReference type="GO" id="GO:0036220">
    <property type="term" value="F:ITP diphosphatase activity"/>
    <property type="evidence" value="ECO:0007669"/>
    <property type="project" value="UniProtKB-UniRule"/>
</dbReference>
<dbReference type="GO" id="GO:0009146">
    <property type="term" value="P:purine nucleoside triphosphate catabolic process"/>
    <property type="evidence" value="ECO:0007669"/>
    <property type="project" value="UniProtKB-UniRule"/>
</dbReference>
<evidence type="ECO:0000256" key="4">
    <source>
        <dbReference type="ARBA" id="ARBA00022741"/>
    </source>
</evidence>
<comment type="catalytic activity">
    <reaction evidence="8 10">
        <text>dITP + H2O = dIMP + diphosphate + H(+)</text>
        <dbReference type="Rhea" id="RHEA:28342"/>
        <dbReference type="ChEBI" id="CHEBI:15377"/>
        <dbReference type="ChEBI" id="CHEBI:15378"/>
        <dbReference type="ChEBI" id="CHEBI:33019"/>
        <dbReference type="ChEBI" id="CHEBI:61194"/>
        <dbReference type="ChEBI" id="CHEBI:61382"/>
        <dbReference type="EC" id="3.6.1.66"/>
    </reaction>
</comment>
<proteinExistence type="inferred from homology"/>
<evidence type="ECO:0000256" key="1">
    <source>
        <dbReference type="ARBA" id="ARBA00008023"/>
    </source>
</evidence>
<dbReference type="InterPro" id="IPR002637">
    <property type="entry name" value="RdgB/HAM1"/>
</dbReference>
<dbReference type="AlphaFoldDB" id="A0A5C1QDP8"/>
<feature type="binding site" evidence="10">
    <location>
        <begin position="7"/>
        <end position="12"/>
    </location>
    <ligand>
        <name>substrate</name>
    </ligand>
</feature>
<dbReference type="GO" id="GO:0046872">
    <property type="term" value="F:metal ion binding"/>
    <property type="evidence" value="ECO:0007669"/>
    <property type="project" value="UniProtKB-KW"/>
</dbReference>
<dbReference type="NCBIfam" id="TIGR00042">
    <property type="entry name" value="RdgB/HAM1 family non-canonical purine NTP pyrophosphatase"/>
    <property type="match status" value="1"/>
</dbReference>
<evidence type="ECO:0000313" key="13">
    <source>
        <dbReference type="Proteomes" id="UP000323824"/>
    </source>
</evidence>
<evidence type="ECO:0000256" key="6">
    <source>
        <dbReference type="ARBA" id="ARBA00022842"/>
    </source>
</evidence>
<keyword evidence="13" id="KW-1185">Reference proteome</keyword>
<keyword evidence="7 10" id="KW-0546">Nucleotide metabolism</keyword>
<dbReference type="GO" id="GO:0005829">
    <property type="term" value="C:cytosol"/>
    <property type="evidence" value="ECO:0007669"/>
    <property type="project" value="TreeGrafter"/>
</dbReference>
<evidence type="ECO:0000256" key="3">
    <source>
        <dbReference type="ARBA" id="ARBA00022723"/>
    </source>
</evidence>
<comment type="subunit">
    <text evidence="2 10">Homodimer.</text>
</comment>
<dbReference type="Proteomes" id="UP000323824">
    <property type="component" value="Chromosome"/>
</dbReference>
<comment type="catalytic activity">
    <reaction evidence="9 10">
        <text>XTP + H2O = XMP + diphosphate + H(+)</text>
        <dbReference type="Rhea" id="RHEA:28610"/>
        <dbReference type="ChEBI" id="CHEBI:15377"/>
        <dbReference type="ChEBI" id="CHEBI:15378"/>
        <dbReference type="ChEBI" id="CHEBI:33019"/>
        <dbReference type="ChEBI" id="CHEBI:57464"/>
        <dbReference type="ChEBI" id="CHEBI:61314"/>
        <dbReference type="EC" id="3.6.1.66"/>
    </reaction>
</comment>
<protein>
    <recommendedName>
        <fullName evidence="10">dITP/XTP pyrophosphatase</fullName>
        <ecNumber evidence="10">3.6.1.66</ecNumber>
    </recommendedName>
    <alternativeName>
        <fullName evidence="10">Non-canonical purine NTP pyrophosphatase</fullName>
    </alternativeName>
    <alternativeName>
        <fullName evidence="10">Non-standard purine NTP pyrophosphatase</fullName>
    </alternativeName>
    <alternativeName>
        <fullName evidence="10">Nucleoside-triphosphate diphosphatase</fullName>
    </alternativeName>
    <alternativeName>
        <fullName evidence="10">Nucleoside-triphosphate pyrophosphatase</fullName>
        <shortName evidence="10">NTPase</shortName>
    </alternativeName>
</protein>
<evidence type="ECO:0000256" key="7">
    <source>
        <dbReference type="ARBA" id="ARBA00023080"/>
    </source>
</evidence>
<comment type="cofactor">
    <cofactor evidence="10">
        <name>Mg(2+)</name>
        <dbReference type="ChEBI" id="CHEBI:18420"/>
    </cofactor>
    <text evidence="10">Binds 1 Mg(2+) ion per subunit.</text>
</comment>
<dbReference type="OrthoDB" id="9807456at2"/>
<dbReference type="KEGG" id="sper:EW093_12440"/>
<evidence type="ECO:0000256" key="9">
    <source>
        <dbReference type="ARBA" id="ARBA00052017"/>
    </source>
</evidence>
<sequence length="197" mass="21911">MKILLASGNEHKKEELNCILSDHTLVLPKDLGLEMDVEETGDTYLENALLKAKALFKLSGGMPVLSDDSGISVDYLNGAPGIHSARYGEREFGRELSSKEKNALLLKNLETVKNRDASFICCMVLILDKNRIFTVQESFNGVITTKEYGEGGFGYDPIFYVPDFNKTAAELSDEEKNRVSHRGRAGEGIKKLLELYD</sequence>
<accession>A0A5C1QDP8</accession>
<feature type="binding site" evidence="10">
    <location>
        <begin position="153"/>
        <end position="156"/>
    </location>
    <ligand>
        <name>substrate</name>
    </ligand>
</feature>
<gene>
    <name evidence="12" type="primary">rdgB</name>
    <name evidence="12" type="ORF">EW093_12440</name>
</gene>
<feature type="binding site" evidence="10">
    <location>
        <begin position="181"/>
        <end position="182"/>
    </location>
    <ligand>
        <name>substrate</name>
    </ligand>
</feature>
<keyword evidence="4 10" id="KW-0547">Nucleotide-binding</keyword>
<feature type="active site" description="Proton acceptor" evidence="10">
    <location>
        <position position="68"/>
    </location>
</feature>
<dbReference type="GO" id="GO:0009117">
    <property type="term" value="P:nucleotide metabolic process"/>
    <property type="evidence" value="ECO:0007669"/>
    <property type="project" value="UniProtKB-KW"/>
</dbReference>
<dbReference type="Gene3D" id="3.90.950.10">
    <property type="match status" value="1"/>
</dbReference>
<evidence type="ECO:0000313" key="12">
    <source>
        <dbReference type="EMBL" id="QEN05488.1"/>
    </source>
</evidence>
<dbReference type="GO" id="GO:0000166">
    <property type="term" value="F:nucleotide binding"/>
    <property type="evidence" value="ECO:0007669"/>
    <property type="project" value="UniProtKB-KW"/>
</dbReference>
<name>A0A5C1QDP8_9SPIO</name>
<evidence type="ECO:0000256" key="5">
    <source>
        <dbReference type="ARBA" id="ARBA00022801"/>
    </source>
</evidence>
<feature type="binding site" evidence="10">
    <location>
        <position position="68"/>
    </location>
    <ligand>
        <name>Mg(2+)</name>
        <dbReference type="ChEBI" id="CHEBI:18420"/>
    </ligand>
</feature>
<organism evidence="12 13">
    <name type="scientific">Thiospirochaeta perfilievii</name>
    <dbReference type="NCBI Taxonomy" id="252967"/>
    <lineage>
        <taxon>Bacteria</taxon>
        <taxon>Pseudomonadati</taxon>
        <taxon>Spirochaetota</taxon>
        <taxon>Spirochaetia</taxon>
        <taxon>Spirochaetales</taxon>
        <taxon>Spirochaetaceae</taxon>
        <taxon>Thiospirochaeta</taxon>
    </lineage>
</organism>
<dbReference type="PANTHER" id="PTHR11067">
    <property type="entry name" value="INOSINE TRIPHOSPHATE PYROPHOSPHATASE/HAM1 PROTEIN"/>
    <property type="match status" value="1"/>
</dbReference>
<evidence type="ECO:0000256" key="8">
    <source>
        <dbReference type="ARBA" id="ARBA00051875"/>
    </source>
</evidence>
<dbReference type="GO" id="GO:0036222">
    <property type="term" value="F:XTP diphosphatase activity"/>
    <property type="evidence" value="ECO:0007669"/>
    <property type="project" value="UniProtKB-UniRule"/>
</dbReference>
<comment type="function">
    <text evidence="10">Pyrophosphatase that catalyzes the hydrolysis of nucleoside triphosphates to their monophosphate derivatives, with a high preference for the non-canonical purine nucleotides XTP (xanthosine triphosphate), dITP (deoxyinosine triphosphate) and ITP. Seems to function as a house-cleaning enzyme that removes non-canonical purine nucleotides from the nucleotide pool, thus preventing their incorporation into DNA/RNA and avoiding chromosomal lesions.</text>
</comment>
<dbReference type="FunFam" id="3.90.950.10:FF:000001">
    <property type="entry name" value="dITP/XTP pyrophosphatase"/>
    <property type="match status" value="1"/>
</dbReference>
<comment type="similarity">
    <text evidence="1 10 11">Belongs to the HAM1 NTPase family.</text>
</comment>
<keyword evidence="5 10" id="KW-0378">Hydrolase</keyword>
<dbReference type="InterPro" id="IPR020922">
    <property type="entry name" value="dITP/XTP_pyrophosphatase"/>
</dbReference>
<dbReference type="Pfam" id="PF01725">
    <property type="entry name" value="Ham1p_like"/>
    <property type="match status" value="1"/>
</dbReference>
<keyword evidence="6 10" id="KW-0460">Magnesium</keyword>
<evidence type="ECO:0000256" key="2">
    <source>
        <dbReference type="ARBA" id="ARBA00011738"/>
    </source>
</evidence>
<reference evidence="12 13" key="1">
    <citation type="submission" date="2019-02" db="EMBL/GenBank/DDBJ databases">
        <authorList>
            <person name="Fomenkov A."/>
            <person name="Dubinina G."/>
            <person name="Grabovich M."/>
            <person name="Vincze T."/>
            <person name="Roberts R.J."/>
        </authorList>
    </citation>
    <scope>NUCLEOTIDE SEQUENCE [LARGE SCALE GENOMIC DNA]</scope>
    <source>
        <strain evidence="12 13">P</strain>
    </source>
</reference>
<dbReference type="SUPFAM" id="SSF52972">
    <property type="entry name" value="ITPase-like"/>
    <property type="match status" value="1"/>
</dbReference>
<dbReference type="CDD" id="cd00515">
    <property type="entry name" value="HAM1"/>
    <property type="match status" value="1"/>
</dbReference>
<dbReference type="EMBL" id="CP035807">
    <property type="protein sequence ID" value="QEN05488.1"/>
    <property type="molecule type" value="Genomic_DNA"/>
</dbReference>
<dbReference type="EC" id="3.6.1.66" evidence="10"/>
<keyword evidence="3 10" id="KW-0479">Metal-binding</keyword>
<feature type="binding site" evidence="10">
    <location>
        <position position="69"/>
    </location>
    <ligand>
        <name>substrate</name>
    </ligand>
</feature>
<dbReference type="InterPro" id="IPR029001">
    <property type="entry name" value="ITPase-like_fam"/>
</dbReference>
<feature type="binding site" evidence="10">
    <location>
        <position position="176"/>
    </location>
    <ligand>
        <name>substrate</name>
    </ligand>
</feature>
<reference evidence="12 13" key="2">
    <citation type="submission" date="2019-09" db="EMBL/GenBank/DDBJ databases">
        <title>Complete Genome Sequence and Methylome Analysis of free living Spirochaetas.</title>
        <authorList>
            <person name="Leshcheva N."/>
            <person name="Mikheeva N."/>
        </authorList>
    </citation>
    <scope>NUCLEOTIDE SEQUENCE [LARGE SCALE GENOMIC DNA]</scope>
    <source>
        <strain evidence="12 13">P</strain>
    </source>
</reference>
<evidence type="ECO:0000256" key="10">
    <source>
        <dbReference type="HAMAP-Rule" id="MF_01405"/>
    </source>
</evidence>
<dbReference type="GO" id="GO:0017111">
    <property type="term" value="F:ribonucleoside triphosphate phosphatase activity"/>
    <property type="evidence" value="ECO:0007669"/>
    <property type="project" value="InterPro"/>
</dbReference>
<evidence type="ECO:0000256" key="11">
    <source>
        <dbReference type="RuleBase" id="RU003781"/>
    </source>
</evidence>
<dbReference type="RefSeq" id="WP_149568726.1">
    <property type="nucleotide sequence ID" value="NZ_CP035807.1"/>
</dbReference>
<feature type="binding site" evidence="10">
    <location>
        <position position="38"/>
    </location>
    <ligand>
        <name>Mg(2+)</name>
        <dbReference type="ChEBI" id="CHEBI:18420"/>
    </ligand>
</feature>
<comment type="catalytic activity">
    <reaction evidence="10">
        <text>ITP + H2O = IMP + diphosphate + H(+)</text>
        <dbReference type="Rhea" id="RHEA:29399"/>
        <dbReference type="ChEBI" id="CHEBI:15377"/>
        <dbReference type="ChEBI" id="CHEBI:15378"/>
        <dbReference type="ChEBI" id="CHEBI:33019"/>
        <dbReference type="ChEBI" id="CHEBI:58053"/>
        <dbReference type="ChEBI" id="CHEBI:61402"/>
        <dbReference type="EC" id="3.6.1.66"/>
    </reaction>
</comment>
<dbReference type="PANTHER" id="PTHR11067:SF9">
    <property type="entry name" value="INOSINE TRIPHOSPHATE PYROPHOSPHATASE"/>
    <property type="match status" value="1"/>
</dbReference>
<dbReference type="GO" id="GO:0035870">
    <property type="term" value="F:dITP diphosphatase activity"/>
    <property type="evidence" value="ECO:0007669"/>
    <property type="project" value="UniProtKB-UniRule"/>
</dbReference>
<dbReference type="HAMAP" id="MF_01405">
    <property type="entry name" value="Non_canon_purine_NTPase"/>
    <property type="match status" value="1"/>
</dbReference>